<dbReference type="CDD" id="cd07477">
    <property type="entry name" value="Peptidases_S8_Subtilisin_subset"/>
    <property type="match status" value="1"/>
</dbReference>
<dbReference type="Gene3D" id="2.60.40.1080">
    <property type="match status" value="4"/>
</dbReference>
<dbReference type="InterPro" id="IPR010259">
    <property type="entry name" value="S8pro/Inhibitor_I9"/>
</dbReference>
<dbReference type="InterPro" id="IPR023828">
    <property type="entry name" value="Peptidase_S8_Ser-AS"/>
</dbReference>
<evidence type="ECO:0000256" key="7">
    <source>
        <dbReference type="ARBA" id="ARBA00023026"/>
    </source>
</evidence>
<keyword evidence="6" id="KW-0720">Serine protease</keyword>
<keyword evidence="4" id="KW-0479">Metal-binding</keyword>
<dbReference type="PROSITE" id="PS00138">
    <property type="entry name" value="SUBTILASE_SER"/>
    <property type="match status" value="1"/>
</dbReference>
<dbReference type="GO" id="GO:0004252">
    <property type="term" value="F:serine-type endopeptidase activity"/>
    <property type="evidence" value="ECO:0007669"/>
    <property type="project" value="InterPro"/>
</dbReference>
<keyword evidence="3" id="KW-0645">Protease</keyword>
<dbReference type="Pfam" id="PF02369">
    <property type="entry name" value="Big_1"/>
    <property type="match status" value="2"/>
</dbReference>
<dbReference type="GO" id="GO:0006508">
    <property type="term" value="P:proteolysis"/>
    <property type="evidence" value="ECO:0007669"/>
    <property type="project" value="UniProtKB-KW"/>
</dbReference>
<dbReference type="SUPFAM" id="SSF52743">
    <property type="entry name" value="Subtilisin-like"/>
    <property type="match status" value="1"/>
</dbReference>
<evidence type="ECO:0000256" key="1">
    <source>
        <dbReference type="ARBA" id="ARBA00011073"/>
    </source>
</evidence>
<feature type="domain" description="BIG2" evidence="10">
    <location>
        <begin position="690"/>
        <end position="781"/>
    </location>
</feature>
<dbReference type="InterPro" id="IPR034202">
    <property type="entry name" value="Subtilisin_Carlsberg-like"/>
</dbReference>
<evidence type="ECO:0000256" key="6">
    <source>
        <dbReference type="ARBA" id="ARBA00022825"/>
    </source>
</evidence>
<gene>
    <name evidence="11" type="ORF">MM171B00554_0007</name>
</gene>
<dbReference type="Pfam" id="PF02368">
    <property type="entry name" value="Big_2"/>
    <property type="match status" value="1"/>
</dbReference>
<dbReference type="PANTHER" id="PTHR43806">
    <property type="entry name" value="PEPTIDASE S8"/>
    <property type="match status" value="1"/>
</dbReference>
<dbReference type="GO" id="GO:0046872">
    <property type="term" value="F:metal ion binding"/>
    <property type="evidence" value="ECO:0007669"/>
    <property type="project" value="UniProtKB-KW"/>
</dbReference>
<dbReference type="Pfam" id="PF05922">
    <property type="entry name" value="Inhibitor_I9"/>
    <property type="match status" value="1"/>
</dbReference>
<dbReference type="PROSITE" id="PS00136">
    <property type="entry name" value="SUBTILASE_ASP"/>
    <property type="match status" value="1"/>
</dbReference>
<dbReference type="InterPro" id="IPR008964">
    <property type="entry name" value="Invasin/intimin_cell_adhesion"/>
</dbReference>
<dbReference type="AlphaFoldDB" id="A0A6M3MEK0"/>
<evidence type="ECO:0000256" key="3">
    <source>
        <dbReference type="ARBA" id="ARBA00022670"/>
    </source>
</evidence>
<dbReference type="InterPro" id="IPR003344">
    <property type="entry name" value="Big_1_dom"/>
</dbReference>
<dbReference type="Gene3D" id="3.40.50.200">
    <property type="entry name" value="Peptidase S8/S53 domain"/>
    <property type="match status" value="1"/>
</dbReference>
<evidence type="ECO:0000313" key="11">
    <source>
        <dbReference type="EMBL" id="QJB03746.1"/>
    </source>
</evidence>
<protein>
    <recommendedName>
        <fullName evidence="2">Intimin</fullName>
    </recommendedName>
    <alternativeName>
        <fullName evidence="9">Attaching and effacing protein</fullName>
    </alternativeName>
</protein>
<dbReference type="Pfam" id="PF00082">
    <property type="entry name" value="Peptidase_S8"/>
    <property type="match status" value="1"/>
</dbReference>
<keyword evidence="7" id="KW-0843">Virulence</keyword>
<evidence type="ECO:0000259" key="10">
    <source>
        <dbReference type="SMART" id="SM00635"/>
    </source>
</evidence>
<dbReference type="InterPro" id="IPR050131">
    <property type="entry name" value="Peptidase_S8_subtilisin-like"/>
</dbReference>
<dbReference type="SMART" id="SM00635">
    <property type="entry name" value="BID_2"/>
    <property type="match status" value="4"/>
</dbReference>
<evidence type="ECO:0000256" key="5">
    <source>
        <dbReference type="ARBA" id="ARBA00022801"/>
    </source>
</evidence>
<dbReference type="InterPro" id="IPR003343">
    <property type="entry name" value="Big_2"/>
</dbReference>
<evidence type="ECO:0000256" key="8">
    <source>
        <dbReference type="ARBA" id="ARBA00023157"/>
    </source>
</evidence>
<dbReference type="InterPro" id="IPR015500">
    <property type="entry name" value="Peptidase_S8_subtilisin-rel"/>
</dbReference>
<feature type="domain" description="BIG2" evidence="10">
    <location>
        <begin position="590"/>
        <end position="681"/>
    </location>
</feature>
<dbReference type="EMBL" id="MT143859">
    <property type="protein sequence ID" value="QJB03746.1"/>
    <property type="molecule type" value="Genomic_DNA"/>
</dbReference>
<dbReference type="InterPro" id="IPR037045">
    <property type="entry name" value="S8pro/Inhibitor_I9_sf"/>
</dbReference>
<dbReference type="SUPFAM" id="SSF49373">
    <property type="entry name" value="Invasin/intimin cell-adhesion fragments"/>
    <property type="match status" value="4"/>
</dbReference>
<reference evidence="11" key="1">
    <citation type="submission" date="2020-03" db="EMBL/GenBank/DDBJ databases">
        <title>The deep terrestrial virosphere.</title>
        <authorList>
            <person name="Holmfeldt K."/>
            <person name="Nilsson E."/>
            <person name="Simone D."/>
            <person name="Lopez-Fernandez M."/>
            <person name="Wu X."/>
            <person name="de Brujin I."/>
            <person name="Lundin D."/>
            <person name="Andersson A."/>
            <person name="Bertilsson S."/>
            <person name="Dopson M."/>
        </authorList>
    </citation>
    <scope>NUCLEOTIDE SEQUENCE</scope>
    <source>
        <strain evidence="11">MM171B00554</strain>
    </source>
</reference>
<accession>A0A6M3MEK0</accession>
<dbReference type="SUPFAM" id="SSF54897">
    <property type="entry name" value="Protease propeptides/inhibitors"/>
    <property type="match status" value="1"/>
</dbReference>
<dbReference type="InterPro" id="IPR023827">
    <property type="entry name" value="Peptidase_S8_Asp-AS"/>
</dbReference>
<dbReference type="InterPro" id="IPR022398">
    <property type="entry name" value="Peptidase_S8_His-AS"/>
</dbReference>
<sequence>MIILYGEIMAEELRVIIGFKDGITKATTDFLTEQGAEIKHVFGSINAVSAKIPADKMELLKSDPSIEYIEEDQTATILVFPEEPLTDEQKKALAAAQIIPWGVAKIRASEVWPSGDMGMEIRVCIIDTGITYNHPDLKDNYKGGFNFVNNTPDPLDDNGHGTHVAGTIAAMYNDIGVVGVAPKASIYSLKALDNNGSGSYSNIIAAIQWAIDNNMQIVSMSFGGSSYSKALEDICNAAYNGGILLVAAAGNNGGDGSKDTVGYPAKYDSVIAVAATDSNDVRASFSSVGAEVEVAAPGVSIPSTVPTSGTKYSDPSGYKSLSGTSMACPHTSGTAALVMKKGSNLANADVRKILSNTSVDLGSPGRDVFYGFGRIDAKAAVDNIYPQPPVLTKITVTPATASLLVGETQEFKATALDQRNNPVASIEISWDVDNPSVGSVNPPSSITGPDGVAITSFTAMAAGNTAVNASNGTVKGTASITVTTAPPQPVLTKIEVTPATATLIVGETQEFKATAFDQRNNPMASIEISWGVDNPSVGSVNPPSSITGEDGIAITKFTAMGAGNAAVNALNGTVKGTASITVITAPPQPVLTKIEVTPATATLLVGGTQEFKATALDQNNNPMASIEISWDVDNPSVGSVTPPSSITGPDGIAITSFTALAAGNTAVNASNGIVKGTASITVTTAPPQPVLTKIEVTPATASLIVGGTQEFKATALDQNNNPMASIEISWDVDNPSVGSVNPPSAITGPDGIAITTFTALAAGNTAVNASNGNVKGSASVTVNAPPPPEKKFTVYPLGIPSKPSGILVLKRTKGDFDASGACAKVCALLKEM</sequence>
<dbReference type="PROSITE" id="PS51892">
    <property type="entry name" value="SUBTILASE"/>
    <property type="match status" value="1"/>
</dbReference>
<dbReference type="InterPro" id="IPR000209">
    <property type="entry name" value="Peptidase_S8/S53_dom"/>
</dbReference>
<dbReference type="PANTHER" id="PTHR43806:SF11">
    <property type="entry name" value="CEREVISIN-RELATED"/>
    <property type="match status" value="1"/>
</dbReference>
<feature type="domain" description="BIG2" evidence="10">
    <location>
        <begin position="490"/>
        <end position="581"/>
    </location>
</feature>
<feature type="domain" description="BIG2" evidence="10">
    <location>
        <begin position="390"/>
        <end position="481"/>
    </location>
</feature>
<organism evidence="11">
    <name type="scientific">viral metagenome</name>
    <dbReference type="NCBI Taxonomy" id="1070528"/>
    <lineage>
        <taxon>unclassified sequences</taxon>
        <taxon>metagenomes</taxon>
        <taxon>organismal metagenomes</taxon>
    </lineage>
</organism>
<evidence type="ECO:0000256" key="9">
    <source>
        <dbReference type="ARBA" id="ARBA00029955"/>
    </source>
</evidence>
<keyword evidence="5" id="KW-0378">Hydrolase</keyword>
<name>A0A6M3MEK0_9ZZZZ</name>
<keyword evidence="8" id="KW-1015">Disulfide bond</keyword>
<dbReference type="PROSITE" id="PS00137">
    <property type="entry name" value="SUBTILASE_HIS"/>
    <property type="match status" value="1"/>
</dbReference>
<evidence type="ECO:0000256" key="4">
    <source>
        <dbReference type="ARBA" id="ARBA00022723"/>
    </source>
</evidence>
<proteinExistence type="inferred from homology"/>
<comment type="similarity">
    <text evidence="1">Belongs to the peptidase S8 family.</text>
</comment>
<dbReference type="InterPro" id="IPR036852">
    <property type="entry name" value="Peptidase_S8/S53_dom_sf"/>
</dbReference>
<dbReference type="Gene3D" id="3.30.70.80">
    <property type="entry name" value="Peptidase S8 propeptide/proteinase inhibitor I9"/>
    <property type="match status" value="1"/>
</dbReference>
<evidence type="ECO:0000256" key="2">
    <source>
        <dbReference type="ARBA" id="ARBA00017346"/>
    </source>
</evidence>
<dbReference type="PRINTS" id="PR00723">
    <property type="entry name" value="SUBTILISIN"/>
</dbReference>